<feature type="region of interest" description="Disordered" evidence="1">
    <location>
        <begin position="165"/>
        <end position="276"/>
    </location>
</feature>
<evidence type="ECO:0000313" key="3">
    <source>
        <dbReference type="EMBL" id="QBZ61975.1"/>
    </source>
</evidence>
<keyword evidence="2" id="KW-0812">Transmembrane</keyword>
<feature type="transmembrane region" description="Helical" evidence="2">
    <location>
        <begin position="281"/>
        <end position="303"/>
    </location>
</feature>
<evidence type="ECO:0000256" key="2">
    <source>
        <dbReference type="SAM" id="Phobius"/>
    </source>
</evidence>
<protein>
    <submittedName>
        <fullName evidence="3">Uncharacterized protein</fullName>
    </submittedName>
</protein>
<keyword evidence="2" id="KW-0472">Membrane</keyword>
<accession>A0A4P7NIW9</accession>
<feature type="region of interest" description="Disordered" evidence="1">
    <location>
        <begin position="397"/>
        <end position="422"/>
    </location>
</feature>
<feature type="region of interest" description="Disordered" evidence="1">
    <location>
        <begin position="569"/>
        <end position="601"/>
    </location>
</feature>
<feature type="region of interest" description="Disordered" evidence="1">
    <location>
        <begin position="436"/>
        <end position="462"/>
    </location>
</feature>
<reference evidence="3 4" key="1">
    <citation type="journal article" date="2019" name="Mol. Biol. Evol.">
        <title>Blast fungal genomes show frequent chromosomal changes, gene gains and losses, and effector gene turnover.</title>
        <authorList>
            <person name="Gomez Luciano L.B."/>
            <person name="Jason Tsai I."/>
            <person name="Chuma I."/>
            <person name="Tosa Y."/>
            <person name="Chen Y.H."/>
            <person name="Li J.Y."/>
            <person name="Li M.Y."/>
            <person name="Jade Lu M.Y."/>
            <person name="Nakayashiki H."/>
            <person name="Li W.H."/>
        </authorList>
    </citation>
    <scope>NUCLEOTIDE SEQUENCE [LARGE SCALE GENOMIC DNA]</scope>
    <source>
        <strain evidence="3">MZ5-1-6</strain>
    </source>
</reference>
<proteinExistence type="predicted"/>
<feature type="compositionally biased region" description="Low complexity" evidence="1">
    <location>
        <begin position="199"/>
        <end position="224"/>
    </location>
</feature>
<name>A0A4P7NIW9_PYROR</name>
<dbReference type="EMBL" id="CP034208">
    <property type="protein sequence ID" value="QBZ61975.1"/>
    <property type="molecule type" value="Genomic_DNA"/>
</dbReference>
<feature type="compositionally biased region" description="Low complexity" evidence="1">
    <location>
        <begin position="448"/>
        <end position="462"/>
    </location>
</feature>
<dbReference type="AlphaFoldDB" id="A0A4P7NIW9"/>
<feature type="compositionally biased region" description="Low complexity" evidence="1">
    <location>
        <begin position="240"/>
        <end position="263"/>
    </location>
</feature>
<feature type="compositionally biased region" description="Pro residues" evidence="1">
    <location>
        <begin position="173"/>
        <end position="186"/>
    </location>
</feature>
<evidence type="ECO:0000256" key="1">
    <source>
        <dbReference type="SAM" id="MobiDB-lite"/>
    </source>
</evidence>
<dbReference type="Proteomes" id="UP000294847">
    <property type="component" value="Chromosome 5"/>
</dbReference>
<evidence type="ECO:0000313" key="4">
    <source>
        <dbReference type="Proteomes" id="UP000294847"/>
    </source>
</evidence>
<gene>
    <name evidence="3" type="ORF">PoMZ_10849</name>
</gene>
<organism evidence="3 4">
    <name type="scientific">Pyricularia oryzae</name>
    <name type="common">Rice blast fungus</name>
    <name type="synonym">Magnaporthe oryzae</name>
    <dbReference type="NCBI Taxonomy" id="318829"/>
    <lineage>
        <taxon>Eukaryota</taxon>
        <taxon>Fungi</taxon>
        <taxon>Dikarya</taxon>
        <taxon>Ascomycota</taxon>
        <taxon>Pezizomycotina</taxon>
        <taxon>Sordariomycetes</taxon>
        <taxon>Sordariomycetidae</taxon>
        <taxon>Magnaporthales</taxon>
        <taxon>Pyriculariaceae</taxon>
        <taxon>Pyricularia</taxon>
    </lineage>
</organism>
<sequence>MSSNSLLHGGTAALAALTTIFTPPPNCATSTWLLSTTEAPSEYPPFPTEGPKSCNVPRWEDNIDDGSYDFYSPAVCPSGFVVGPSCTSVQVKTSDDFPKVEAGETVAFCVPSGFSCTADAKDGGVWGMTQTGAAAAVEITVAPAIQIRWRDFDLTLFPTHPLSPGVTIGVGPQPTPSPPPPPPARPTGPAGGNGVVVVSLPTLPRSTLLTSTTGTSAATTLPTSDQNSASEPRIPDDEATSPARSDSSTATTASSARGSSQAADLSKASPLESSNSHGLPVGPIILACLISVLIFGTSVFFFCKRRRDRRGGTGPGAQPPLLPVGVGVWVGSSQGSDGRRTKGSKPTAWKTWVTALRNKATRQGAGGGATDEMVASDAQTEKSRLQDTMGWAGCPAEGAPGSRENPAELDQLGNGNDSEEQQRWSWVSRMFSIRASRQGEQDDDDFKSSVMSSRRTTRSSRWTMSDAEGLVGERQHNLTAPGALWPPVPAVPTLPKPLPAVLISQPRSPTLTLRPLTARSAFTVRTEATEMSEACEENDMLSRLSPTRISGYTGSGGLLSPRASSRRLSHISGCTFGPGGGGGSTSSRHSHSRSSRATPES</sequence>
<keyword evidence="2" id="KW-1133">Transmembrane helix</keyword>